<feature type="transmembrane region" description="Helical" evidence="8">
    <location>
        <begin position="510"/>
        <end position="529"/>
    </location>
</feature>
<reference evidence="9 10" key="1">
    <citation type="journal article" date="2019" name="Int. J. Syst. Evol. Microbiol.">
        <title>The Global Catalogue of Microorganisms (GCM) 10K type strain sequencing project: providing services to taxonomists for standard genome sequencing and annotation.</title>
        <authorList>
            <consortium name="The Broad Institute Genomics Platform"/>
            <consortium name="The Broad Institute Genome Sequencing Center for Infectious Disease"/>
            <person name="Wu L."/>
            <person name="Ma J."/>
        </authorList>
    </citation>
    <scope>NUCLEOTIDE SEQUENCE [LARGE SCALE GENOMIC DNA]</scope>
    <source>
        <strain evidence="9 10">CGMCC 1.12563</strain>
    </source>
</reference>
<feature type="transmembrane region" description="Helical" evidence="8">
    <location>
        <begin position="293"/>
        <end position="315"/>
    </location>
</feature>
<feature type="compositionally biased region" description="Basic and acidic residues" evidence="7">
    <location>
        <begin position="595"/>
        <end position="604"/>
    </location>
</feature>
<keyword evidence="10" id="KW-1185">Reference proteome</keyword>
<dbReference type="PANTHER" id="PTHR30047:SF7">
    <property type="entry name" value="HIGH-AFFINITY CHOLINE TRANSPORT PROTEIN"/>
    <property type="match status" value="1"/>
</dbReference>
<name>A0ABD6ASA2_9EURY</name>
<keyword evidence="3" id="KW-1003">Cell membrane</keyword>
<organism evidence="9 10">
    <name type="scientific">Halomarina rubra</name>
    <dbReference type="NCBI Taxonomy" id="2071873"/>
    <lineage>
        <taxon>Archaea</taxon>
        <taxon>Methanobacteriati</taxon>
        <taxon>Methanobacteriota</taxon>
        <taxon>Stenosarchaea group</taxon>
        <taxon>Halobacteria</taxon>
        <taxon>Halobacteriales</taxon>
        <taxon>Natronomonadaceae</taxon>
        <taxon>Halomarina</taxon>
    </lineage>
</organism>
<feature type="transmembrane region" description="Helical" evidence="8">
    <location>
        <begin position="380"/>
        <end position="399"/>
    </location>
</feature>
<keyword evidence="5 8" id="KW-1133">Transmembrane helix</keyword>
<proteinExistence type="predicted"/>
<accession>A0ABD6ASA2</accession>
<feature type="transmembrane region" description="Helical" evidence="8">
    <location>
        <begin position="207"/>
        <end position="228"/>
    </location>
</feature>
<dbReference type="GO" id="GO:0005886">
    <property type="term" value="C:plasma membrane"/>
    <property type="evidence" value="ECO:0007669"/>
    <property type="project" value="UniProtKB-SubCell"/>
</dbReference>
<evidence type="ECO:0000256" key="8">
    <source>
        <dbReference type="SAM" id="Phobius"/>
    </source>
</evidence>
<sequence length="615" mass="65360">MADGPDDDGPLDGIFEADTGRSPGDGNVQRWGFDVHPRVFPVAATLVVVFVVLTLLFEQAFSLAVAGLTTLGVTDVLASVGVTGIEGSSMTAKQAFGAVLGAVSGTFGWFYILAVNLFIVVVLFFALSGYGDVRLGGPGAEPEFSNFGWYSMLFSAGMGIGLMFWSVGEPITHLGTVPPFFGAEAGTAAAGQAALGTTFFHWGFHPWAIYALVGLGLAFFAYNRGLPLTFRSVFWPLLGERIYGWMGDLVDVLAVVATLFGLSTSLGLGVQQINAGLTFLSGRYLPFAVPGSTLVQVGIIALITAVATLSVVAGLDEGVKRLSELNLYVMGLLLGAVLLLGPTVFLLGTFVETLGFYVSVLPELAFWSESFSGTTWQHTWTVFYWGWWVSWSPFVGMFIARISRGRTVREFLLGVLVLPALFSFLWMATFGGSALFVELNGGGGLTGAVENDVATAMFELFAVLPLTAVTSVVAVVLVTTFFVTSSDSGSLVVDHMTAGGKREVPKTQRVFWAVSEGAVAAVLLIGGGLSALRTAAITTGLPFTLVLLVLCYTLYLGLRNEREMLESDRFSAHVDRLVERGDVEVRTSNDSVVTDVRDDAESATDRSGTSPATDD</sequence>
<dbReference type="PANTHER" id="PTHR30047">
    <property type="entry name" value="HIGH-AFFINITY CHOLINE TRANSPORT PROTEIN-RELATED"/>
    <property type="match status" value="1"/>
</dbReference>
<dbReference type="EMBL" id="JBHUDC010000003">
    <property type="protein sequence ID" value="MFD1512721.1"/>
    <property type="molecule type" value="Genomic_DNA"/>
</dbReference>
<dbReference type="AlphaFoldDB" id="A0ABD6ASA2"/>
<keyword evidence="4 8" id="KW-0812">Transmembrane</keyword>
<comment type="subcellular location">
    <subcellularLocation>
        <location evidence="1">Cell membrane</location>
        <topology evidence="1">Multi-pass membrane protein</topology>
    </subcellularLocation>
</comment>
<feature type="transmembrane region" description="Helical" evidence="8">
    <location>
        <begin position="97"/>
        <end position="127"/>
    </location>
</feature>
<keyword evidence="2" id="KW-0813">Transport</keyword>
<feature type="transmembrane region" description="Helical" evidence="8">
    <location>
        <begin position="327"/>
        <end position="360"/>
    </location>
</feature>
<feature type="transmembrane region" description="Helical" evidence="8">
    <location>
        <begin position="535"/>
        <end position="558"/>
    </location>
</feature>
<feature type="transmembrane region" description="Helical" evidence="8">
    <location>
        <begin position="147"/>
        <end position="168"/>
    </location>
</feature>
<protein>
    <submittedName>
        <fullName evidence="9">BCCT family transporter</fullName>
    </submittedName>
</protein>
<evidence type="ECO:0000256" key="4">
    <source>
        <dbReference type="ARBA" id="ARBA00022692"/>
    </source>
</evidence>
<evidence type="ECO:0000313" key="9">
    <source>
        <dbReference type="EMBL" id="MFD1512721.1"/>
    </source>
</evidence>
<evidence type="ECO:0000313" key="10">
    <source>
        <dbReference type="Proteomes" id="UP001597187"/>
    </source>
</evidence>
<feature type="transmembrane region" description="Helical" evidence="8">
    <location>
        <begin position="63"/>
        <end position="85"/>
    </location>
</feature>
<evidence type="ECO:0000256" key="1">
    <source>
        <dbReference type="ARBA" id="ARBA00004651"/>
    </source>
</evidence>
<dbReference type="InterPro" id="IPR000060">
    <property type="entry name" value="BCCT_transptr"/>
</dbReference>
<comment type="caution">
    <text evidence="9">The sequence shown here is derived from an EMBL/GenBank/DDBJ whole genome shotgun (WGS) entry which is preliminary data.</text>
</comment>
<feature type="transmembrane region" description="Helical" evidence="8">
    <location>
        <begin position="457"/>
        <end position="483"/>
    </location>
</feature>
<feature type="transmembrane region" description="Helical" evidence="8">
    <location>
        <begin position="411"/>
        <end position="437"/>
    </location>
</feature>
<keyword evidence="6 8" id="KW-0472">Membrane</keyword>
<dbReference type="Pfam" id="PF02028">
    <property type="entry name" value="BCCT"/>
    <property type="match status" value="1"/>
</dbReference>
<feature type="transmembrane region" description="Helical" evidence="8">
    <location>
        <begin position="39"/>
        <end position="57"/>
    </location>
</feature>
<dbReference type="Proteomes" id="UP001597187">
    <property type="component" value="Unassembled WGS sequence"/>
</dbReference>
<gene>
    <name evidence="9" type="ORF">ACFSBT_05425</name>
</gene>
<evidence type="ECO:0000256" key="5">
    <source>
        <dbReference type="ARBA" id="ARBA00022989"/>
    </source>
</evidence>
<feature type="compositionally biased region" description="Acidic residues" evidence="7">
    <location>
        <begin position="1"/>
        <end position="10"/>
    </location>
</feature>
<feature type="region of interest" description="Disordered" evidence="7">
    <location>
        <begin position="1"/>
        <end position="23"/>
    </location>
</feature>
<dbReference type="RefSeq" id="WP_250872701.1">
    <property type="nucleotide sequence ID" value="NZ_JALXFV010000003.1"/>
</dbReference>
<evidence type="ECO:0000256" key="3">
    <source>
        <dbReference type="ARBA" id="ARBA00022475"/>
    </source>
</evidence>
<evidence type="ECO:0000256" key="2">
    <source>
        <dbReference type="ARBA" id="ARBA00022448"/>
    </source>
</evidence>
<feature type="compositionally biased region" description="Polar residues" evidence="7">
    <location>
        <begin position="605"/>
        <end position="615"/>
    </location>
</feature>
<evidence type="ECO:0000256" key="7">
    <source>
        <dbReference type="SAM" id="MobiDB-lite"/>
    </source>
</evidence>
<feature type="region of interest" description="Disordered" evidence="7">
    <location>
        <begin position="588"/>
        <end position="615"/>
    </location>
</feature>
<feature type="transmembrane region" description="Helical" evidence="8">
    <location>
        <begin position="249"/>
        <end position="273"/>
    </location>
</feature>
<evidence type="ECO:0000256" key="6">
    <source>
        <dbReference type="ARBA" id="ARBA00023136"/>
    </source>
</evidence>
<dbReference type="NCBIfam" id="TIGR00842">
    <property type="entry name" value="bcct"/>
    <property type="match status" value="1"/>
</dbReference>